<evidence type="ECO:0000256" key="1">
    <source>
        <dbReference type="SAM" id="Coils"/>
    </source>
</evidence>
<dbReference type="EMBL" id="BDQX01000208">
    <property type="protein sequence ID" value="GBG09282.1"/>
    <property type="molecule type" value="Genomic_DNA"/>
</dbReference>
<dbReference type="Gene3D" id="1.20.920.20">
    <property type="match status" value="1"/>
</dbReference>
<evidence type="ECO:0000313" key="3">
    <source>
        <dbReference type="EMBL" id="GBG09282.1"/>
    </source>
</evidence>
<keyword evidence="2" id="KW-0472">Membrane</keyword>
<keyword evidence="1" id="KW-0175">Coiled coil</keyword>
<proteinExistence type="predicted"/>
<gene>
    <name evidence="3" type="ORF">PAT3040_03924</name>
</gene>
<keyword evidence="2" id="KW-0812">Transmembrane</keyword>
<protein>
    <submittedName>
        <fullName evidence="3">Uncharacterized protein</fullName>
    </submittedName>
</protein>
<feature type="coiled-coil region" evidence="1">
    <location>
        <begin position="54"/>
        <end position="123"/>
    </location>
</feature>
<dbReference type="Proteomes" id="UP000245202">
    <property type="component" value="Unassembled WGS sequence"/>
</dbReference>
<dbReference type="RefSeq" id="WP_108994046.1">
    <property type="nucleotide sequence ID" value="NZ_BDQX01000208.1"/>
</dbReference>
<feature type="transmembrane region" description="Helical" evidence="2">
    <location>
        <begin position="124"/>
        <end position="145"/>
    </location>
</feature>
<comment type="caution">
    <text evidence="3">The sequence shown here is derived from an EMBL/GenBank/DDBJ whole genome shotgun (WGS) entry which is preliminary data.</text>
</comment>
<evidence type="ECO:0000313" key="4">
    <source>
        <dbReference type="Proteomes" id="UP000245202"/>
    </source>
</evidence>
<reference evidence="3 4" key="1">
    <citation type="submission" date="2017-08" db="EMBL/GenBank/DDBJ databases">
        <title>Substantial Increase in Enzyme Production by Combined Drug-Resistance Mutations in Paenibacillus agaridevorans.</title>
        <authorList>
            <person name="Tanaka Y."/>
            <person name="Funane K."/>
            <person name="Hosaka T."/>
            <person name="Shiwa Y."/>
            <person name="Fujita N."/>
            <person name="Miyazaki T."/>
            <person name="Yoshikawa H."/>
            <person name="Murakami K."/>
            <person name="Kasahara K."/>
            <person name="Inaoka T."/>
            <person name="Hiraga Y."/>
            <person name="Ochi K."/>
        </authorList>
    </citation>
    <scope>NUCLEOTIDE SEQUENCE [LARGE SCALE GENOMIC DNA]</scope>
    <source>
        <strain evidence="3 4">T-3040</strain>
    </source>
</reference>
<name>A0A2R5ERH2_9BACL</name>
<evidence type="ECO:0000256" key="2">
    <source>
        <dbReference type="SAM" id="Phobius"/>
    </source>
</evidence>
<accession>A0A2R5ERH2</accession>
<organism evidence="3 4">
    <name type="scientific">Paenibacillus agaridevorans</name>
    <dbReference type="NCBI Taxonomy" id="171404"/>
    <lineage>
        <taxon>Bacteria</taxon>
        <taxon>Bacillati</taxon>
        <taxon>Bacillota</taxon>
        <taxon>Bacilli</taxon>
        <taxon>Bacillales</taxon>
        <taxon>Paenibacillaceae</taxon>
        <taxon>Paenibacillus</taxon>
    </lineage>
</organism>
<keyword evidence="2" id="KW-1133">Transmembrane helix</keyword>
<sequence>MKVAKLLYTVMILSLLYVAVPIETASAGMFDRIKDIYQAPDKLDELQEAYDASIKAVEGQLEDSRRQAEQLLQRQQELESSNEAIRDQNEQMQARNEELARENARLVGQMEELEQNRQSLYRKAAIAAGALVALIAVYALSVRVWRYLTWRRQGRGGRAHDDSRGVTLP</sequence>
<keyword evidence="4" id="KW-1185">Reference proteome</keyword>
<dbReference type="AlphaFoldDB" id="A0A2R5ERH2"/>